<feature type="domain" description="PAC" evidence="11">
    <location>
        <begin position="186"/>
        <end position="238"/>
    </location>
</feature>
<evidence type="ECO:0000313" key="13">
    <source>
        <dbReference type="Proteomes" id="UP001527099"/>
    </source>
</evidence>
<dbReference type="Gene3D" id="2.10.70.100">
    <property type="match status" value="2"/>
</dbReference>
<evidence type="ECO:0000256" key="4">
    <source>
        <dbReference type="ARBA" id="ARBA00022679"/>
    </source>
</evidence>
<comment type="caution">
    <text evidence="12">The sequence shown here is derived from an EMBL/GenBank/DDBJ whole genome shotgun (WGS) entry which is preliminary data.</text>
</comment>
<dbReference type="NCBIfam" id="TIGR00229">
    <property type="entry name" value="sensory_box"/>
    <property type="match status" value="2"/>
</dbReference>
<dbReference type="Pfam" id="PF13426">
    <property type="entry name" value="PAS_9"/>
    <property type="match status" value="1"/>
</dbReference>
<evidence type="ECO:0000259" key="11">
    <source>
        <dbReference type="PROSITE" id="PS50113"/>
    </source>
</evidence>
<evidence type="ECO:0000313" key="12">
    <source>
        <dbReference type="EMBL" id="MCY9696289.1"/>
    </source>
</evidence>
<dbReference type="InterPro" id="IPR035965">
    <property type="entry name" value="PAS-like_dom_sf"/>
</dbReference>
<dbReference type="PROSITE" id="PS50109">
    <property type="entry name" value="HIS_KIN"/>
    <property type="match status" value="1"/>
</dbReference>
<evidence type="ECO:0000256" key="2">
    <source>
        <dbReference type="ARBA" id="ARBA00012438"/>
    </source>
</evidence>
<proteinExistence type="predicted"/>
<dbReference type="CDD" id="cd00075">
    <property type="entry name" value="HATPase"/>
    <property type="match status" value="1"/>
</dbReference>
<sequence>MNRVEHSAFIGVIILDAGWHYTYINEYAAKILNRTPDELLGKVAWAEFPAAIRYACYDQLHKAFKNKVEVHFEEYIKSSNQWVRVSAYPFGGSLHIALHKPDFAEISSLLESEYYLKYTENFQDLITVTSVDGKFRYLSPAIQPLLGYEVDEMVGTRILTYCHSDDTEILRSILMDENHATAADQGMITCRFLHKKGWYVWFEKNYKWMLDEDGKRSQILGIWRDITERKLVEERFVQAQRLGQFGSFERYLNDEYCIWSEEMYRIHGLDPLDSMALSEAIKPIVSDDRDKVALAFETAIQVGISEVEYRIVRNDGEVRHLKSQIERVIRDNGRTAVRGLIHDITTYKQIETELKRSKANLEIAQEIAGLGHYDWDVIRNDLYWSDELFVLFHMRREYFGNTIEAFFNAVHPDDTVKVKEAIRDSLHGGLLDLVYRIIVNETEVRMIHTMAKTTYDEWGRPLRLFGTMQDITIQKQTEELLRKTEKLNVAGQLAAGIAHEIRNPLTALKGFAKLMCQANEESKLRYFQIMQEEFNRIELILGELLILAKPQVVAFKPHDTKAILSEVIELLNTEAIMSDVIIELDCEPDLPLVKCERNQLKQVFVNMIKNAIEAMPNGGGLDVSVKKAAGGVALYFADQGLGISEERLPRIGEPFYTTKEKGTGLGVMVSFAIIDEHQGHIEYQSKLGVGTTVLIQLPAFS</sequence>
<dbReference type="SUPFAM" id="SSF55785">
    <property type="entry name" value="PYP-like sensor domain (PAS domain)"/>
    <property type="match status" value="4"/>
</dbReference>
<feature type="domain" description="PAC" evidence="11">
    <location>
        <begin position="431"/>
        <end position="483"/>
    </location>
</feature>
<accession>A0ABT4GJA3</accession>
<feature type="domain" description="PAS" evidence="10">
    <location>
        <begin position="1"/>
        <end position="42"/>
    </location>
</feature>
<evidence type="ECO:0000259" key="9">
    <source>
        <dbReference type="PROSITE" id="PS50109"/>
    </source>
</evidence>
<dbReference type="Proteomes" id="UP001527099">
    <property type="component" value="Unassembled WGS sequence"/>
</dbReference>
<evidence type="ECO:0000256" key="3">
    <source>
        <dbReference type="ARBA" id="ARBA00022553"/>
    </source>
</evidence>
<dbReference type="InterPro" id="IPR003594">
    <property type="entry name" value="HATPase_dom"/>
</dbReference>
<dbReference type="SMART" id="SM00387">
    <property type="entry name" value="HATPase_c"/>
    <property type="match status" value="1"/>
</dbReference>
<dbReference type="InterPro" id="IPR000014">
    <property type="entry name" value="PAS"/>
</dbReference>
<dbReference type="EC" id="2.7.13.3" evidence="2"/>
<protein>
    <recommendedName>
        <fullName evidence="2">histidine kinase</fullName>
        <ecNumber evidence="2">2.7.13.3</ecNumber>
    </recommendedName>
</protein>
<evidence type="ECO:0000259" key="10">
    <source>
        <dbReference type="PROSITE" id="PS50112"/>
    </source>
</evidence>
<dbReference type="InterPro" id="IPR052162">
    <property type="entry name" value="Sensor_kinase/Photoreceptor"/>
</dbReference>
<dbReference type="InterPro" id="IPR001610">
    <property type="entry name" value="PAC"/>
</dbReference>
<keyword evidence="3" id="KW-0597">Phosphoprotein</keyword>
<dbReference type="PROSITE" id="PS50113">
    <property type="entry name" value="PAC"/>
    <property type="match status" value="3"/>
</dbReference>
<evidence type="ECO:0000256" key="8">
    <source>
        <dbReference type="ARBA" id="ARBA00023012"/>
    </source>
</evidence>
<evidence type="ECO:0000256" key="5">
    <source>
        <dbReference type="ARBA" id="ARBA00022741"/>
    </source>
</evidence>
<comment type="catalytic activity">
    <reaction evidence="1">
        <text>ATP + protein L-histidine = ADP + protein N-phospho-L-histidine.</text>
        <dbReference type="EC" id="2.7.13.3"/>
    </reaction>
</comment>
<dbReference type="PROSITE" id="PS50112">
    <property type="entry name" value="PAS"/>
    <property type="match status" value="2"/>
</dbReference>
<dbReference type="CDD" id="cd00130">
    <property type="entry name" value="PAS"/>
    <property type="match status" value="3"/>
</dbReference>
<dbReference type="InterPro" id="IPR005467">
    <property type="entry name" value="His_kinase_dom"/>
</dbReference>
<keyword evidence="7" id="KW-0067">ATP-binding</keyword>
<dbReference type="Pfam" id="PF08447">
    <property type="entry name" value="PAS_3"/>
    <property type="match status" value="3"/>
</dbReference>
<dbReference type="SUPFAM" id="SSF47384">
    <property type="entry name" value="Homodimeric domain of signal transducing histidine kinase"/>
    <property type="match status" value="1"/>
</dbReference>
<dbReference type="PANTHER" id="PTHR43304:SF1">
    <property type="entry name" value="PAC DOMAIN-CONTAINING PROTEIN"/>
    <property type="match status" value="1"/>
</dbReference>
<dbReference type="SMART" id="SM00091">
    <property type="entry name" value="PAS"/>
    <property type="match status" value="3"/>
</dbReference>
<dbReference type="InterPro" id="IPR013655">
    <property type="entry name" value="PAS_fold_3"/>
</dbReference>
<dbReference type="InterPro" id="IPR003661">
    <property type="entry name" value="HisK_dim/P_dom"/>
</dbReference>
<gene>
    <name evidence="12" type="ORF">M5X19_25810</name>
</gene>
<dbReference type="InterPro" id="IPR004358">
    <property type="entry name" value="Sig_transdc_His_kin-like_C"/>
</dbReference>
<dbReference type="InterPro" id="IPR000700">
    <property type="entry name" value="PAS-assoc_C"/>
</dbReference>
<organism evidence="12 13">
    <name type="scientific">Paenibacillus alginolyticus</name>
    <dbReference type="NCBI Taxonomy" id="59839"/>
    <lineage>
        <taxon>Bacteria</taxon>
        <taxon>Bacillati</taxon>
        <taxon>Bacillota</taxon>
        <taxon>Bacilli</taxon>
        <taxon>Bacillales</taxon>
        <taxon>Paenibacillaceae</taxon>
        <taxon>Paenibacillus</taxon>
    </lineage>
</organism>
<dbReference type="SMART" id="SM00388">
    <property type="entry name" value="HisKA"/>
    <property type="match status" value="1"/>
</dbReference>
<keyword evidence="5" id="KW-0547">Nucleotide-binding</keyword>
<keyword evidence="13" id="KW-1185">Reference proteome</keyword>
<dbReference type="PANTHER" id="PTHR43304">
    <property type="entry name" value="PHYTOCHROME-LIKE PROTEIN CPH1"/>
    <property type="match status" value="1"/>
</dbReference>
<dbReference type="SUPFAM" id="SSF55874">
    <property type="entry name" value="ATPase domain of HSP90 chaperone/DNA topoisomerase II/histidine kinase"/>
    <property type="match status" value="1"/>
</dbReference>
<keyword evidence="6" id="KW-0418">Kinase</keyword>
<dbReference type="InterPro" id="IPR036097">
    <property type="entry name" value="HisK_dim/P_sf"/>
</dbReference>
<evidence type="ECO:0000256" key="7">
    <source>
        <dbReference type="ARBA" id="ARBA00022840"/>
    </source>
</evidence>
<keyword evidence="4" id="KW-0808">Transferase</keyword>
<evidence type="ECO:0000256" key="1">
    <source>
        <dbReference type="ARBA" id="ARBA00000085"/>
    </source>
</evidence>
<name>A0ABT4GJA3_9BACL</name>
<dbReference type="Gene3D" id="3.30.450.20">
    <property type="entry name" value="PAS domain"/>
    <property type="match status" value="4"/>
</dbReference>
<dbReference type="Gene3D" id="1.10.287.130">
    <property type="match status" value="1"/>
</dbReference>
<reference evidence="12 13" key="1">
    <citation type="submission" date="2022-05" db="EMBL/GenBank/DDBJ databases">
        <title>Genome Sequencing of Bee-Associated Microbes.</title>
        <authorList>
            <person name="Dunlap C."/>
        </authorList>
    </citation>
    <scope>NUCLEOTIDE SEQUENCE [LARGE SCALE GENOMIC DNA]</scope>
    <source>
        <strain evidence="12 13">NRRL B-14421</strain>
    </source>
</reference>
<keyword evidence="8" id="KW-0902">Two-component regulatory system</keyword>
<dbReference type="EMBL" id="JAMDMX010000091">
    <property type="protein sequence ID" value="MCY9696289.1"/>
    <property type="molecule type" value="Genomic_DNA"/>
</dbReference>
<dbReference type="Gene3D" id="3.30.565.10">
    <property type="entry name" value="Histidine kinase-like ATPase, C-terminal domain"/>
    <property type="match status" value="1"/>
</dbReference>
<dbReference type="Pfam" id="PF00512">
    <property type="entry name" value="HisKA"/>
    <property type="match status" value="1"/>
</dbReference>
<dbReference type="PRINTS" id="PR00344">
    <property type="entry name" value="BCTRLSENSOR"/>
</dbReference>
<feature type="domain" description="PAS" evidence="10">
    <location>
        <begin position="111"/>
        <end position="174"/>
    </location>
</feature>
<feature type="domain" description="PAC" evidence="11">
    <location>
        <begin position="305"/>
        <end position="356"/>
    </location>
</feature>
<dbReference type="RefSeq" id="WP_051253435.1">
    <property type="nucleotide sequence ID" value="NZ_JAMDMW010000096.1"/>
</dbReference>
<dbReference type="SMART" id="SM00086">
    <property type="entry name" value="PAC"/>
    <property type="match status" value="3"/>
</dbReference>
<dbReference type="Pfam" id="PF02518">
    <property type="entry name" value="HATPase_c"/>
    <property type="match status" value="1"/>
</dbReference>
<dbReference type="CDD" id="cd00082">
    <property type="entry name" value="HisKA"/>
    <property type="match status" value="1"/>
</dbReference>
<feature type="domain" description="Histidine kinase" evidence="9">
    <location>
        <begin position="496"/>
        <end position="701"/>
    </location>
</feature>
<dbReference type="InterPro" id="IPR036890">
    <property type="entry name" value="HATPase_C_sf"/>
</dbReference>
<evidence type="ECO:0000256" key="6">
    <source>
        <dbReference type="ARBA" id="ARBA00022777"/>
    </source>
</evidence>